<evidence type="ECO:0000256" key="3">
    <source>
        <dbReference type="ARBA" id="ARBA00022553"/>
    </source>
</evidence>
<keyword evidence="4 8" id="KW-0276">Fatty acid metabolism</keyword>
<feature type="domain" description="Carrier" evidence="11">
    <location>
        <begin position="8"/>
        <end position="83"/>
    </location>
</feature>
<keyword evidence="3 8" id="KW-0597">Phosphoprotein</keyword>
<dbReference type="PROSITE" id="PS50075">
    <property type="entry name" value="CARRIER"/>
    <property type="match status" value="1"/>
</dbReference>
<evidence type="ECO:0000256" key="4">
    <source>
        <dbReference type="ARBA" id="ARBA00022832"/>
    </source>
</evidence>
<dbReference type="Proteomes" id="UP000243680">
    <property type="component" value="Chromosome 1"/>
</dbReference>
<comment type="function">
    <text evidence="8 10">Carrier of the growing fatty acid chain in fatty acid biosynthesis.</text>
</comment>
<dbReference type="InterPro" id="IPR003231">
    <property type="entry name" value="ACP"/>
</dbReference>
<dbReference type="Pfam" id="PF00550">
    <property type="entry name" value="PP-binding"/>
    <property type="match status" value="1"/>
</dbReference>
<dbReference type="PANTHER" id="PTHR20863:SF76">
    <property type="entry name" value="CARRIER DOMAIN-CONTAINING PROTEIN"/>
    <property type="match status" value="1"/>
</dbReference>
<dbReference type="SUPFAM" id="SSF47336">
    <property type="entry name" value="ACP-like"/>
    <property type="match status" value="1"/>
</dbReference>
<organism evidence="12 13">
    <name type="scientific">Burkholderia ubonensis</name>
    <dbReference type="NCBI Taxonomy" id="101571"/>
    <lineage>
        <taxon>Bacteria</taxon>
        <taxon>Pseudomonadati</taxon>
        <taxon>Pseudomonadota</taxon>
        <taxon>Betaproteobacteria</taxon>
        <taxon>Burkholderiales</taxon>
        <taxon>Burkholderiaceae</taxon>
        <taxon>Burkholderia</taxon>
        <taxon>Burkholderia cepacia complex</taxon>
    </lineage>
</organism>
<dbReference type="NCBIfam" id="NF002148">
    <property type="entry name" value="PRK00982.1-2"/>
    <property type="match status" value="1"/>
</dbReference>
<protein>
    <recommendedName>
        <fullName evidence="8 9">Acyl carrier protein</fullName>
        <shortName evidence="8">ACP</shortName>
    </recommendedName>
</protein>
<dbReference type="InterPro" id="IPR009081">
    <property type="entry name" value="PP-bd_ACP"/>
</dbReference>
<comment type="PTM">
    <text evidence="8">4'-phosphopantetheine is transferred from CoA to a specific serine of apo-ACP by AcpS. This modification is essential for activity because fatty acids are bound in thioester linkage to the sulfhydryl of the prosthetic group.</text>
</comment>
<comment type="subcellular location">
    <subcellularLocation>
        <location evidence="8">Cytoplasm</location>
    </subcellularLocation>
</comment>
<dbReference type="NCBIfam" id="NF002150">
    <property type="entry name" value="PRK00982.1-4"/>
    <property type="match status" value="1"/>
</dbReference>
<dbReference type="GO" id="GO:0000035">
    <property type="term" value="F:acyl binding"/>
    <property type="evidence" value="ECO:0007669"/>
    <property type="project" value="TreeGrafter"/>
</dbReference>
<comment type="pathway">
    <text evidence="7">Glycolipid biosynthesis; KDO(2)-lipid A biosynthesis.</text>
</comment>
<keyword evidence="6 8" id="KW-0275">Fatty acid biosynthesis</keyword>
<dbReference type="GO" id="GO:0036104">
    <property type="term" value="P:Kdo2-lipid A biosynthetic process"/>
    <property type="evidence" value="ECO:0007669"/>
    <property type="project" value="UniProtKB-UniPathway"/>
</dbReference>
<evidence type="ECO:0000256" key="6">
    <source>
        <dbReference type="ARBA" id="ARBA00023160"/>
    </source>
</evidence>
<keyword evidence="8" id="KW-0963">Cytoplasm</keyword>
<dbReference type="GO" id="GO:0000036">
    <property type="term" value="F:acyl carrier activity"/>
    <property type="evidence" value="ECO:0007669"/>
    <property type="project" value="UniProtKB-UniRule"/>
</dbReference>
<dbReference type="InterPro" id="IPR006162">
    <property type="entry name" value="Ppantetheine_attach_site"/>
</dbReference>
<dbReference type="UniPathway" id="UPA00094"/>
<evidence type="ECO:0000313" key="12">
    <source>
        <dbReference type="EMBL" id="AOJ74362.1"/>
    </source>
</evidence>
<evidence type="ECO:0000259" key="11">
    <source>
        <dbReference type="PROSITE" id="PS50075"/>
    </source>
</evidence>
<evidence type="ECO:0000256" key="5">
    <source>
        <dbReference type="ARBA" id="ARBA00023098"/>
    </source>
</evidence>
<evidence type="ECO:0000256" key="8">
    <source>
        <dbReference type="HAMAP-Rule" id="MF_01217"/>
    </source>
</evidence>
<comment type="PTM">
    <text evidence="10">4'-phosphopantetheine is transferred from CoA to a specific serine of apo-ACP by acpS.</text>
</comment>
<evidence type="ECO:0000256" key="1">
    <source>
        <dbReference type="ARBA" id="ARBA00022450"/>
    </source>
</evidence>
<evidence type="ECO:0000313" key="13">
    <source>
        <dbReference type="Proteomes" id="UP000243680"/>
    </source>
</evidence>
<dbReference type="PROSITE" id="PS00012">
    <property type="entry name" value="PHOSPHOPANTETHEINE"/>
    <property type="match status" value="1"/>
</dbReference>
<sequence>MELSEAQATTEHRVKTIIREQLCISNPAIDNGASFQTDLGADSLDIVEMTMTLEDEFGFEIPDSKMLQLTTVQSVIDYCAANAGKVPA</sequence>
<dbReference type="HAMAP" id="MF_01217">
    <property type="entry name" value="Acyl_carrier"/>
    <property type="match status" value="1"/>
</dbReference>
<dbReference type="AlphaFoldDB" id="A0A1B4LB49"/>
<evidence type="ECO:0000256" key="2">
    <source>
        <dbReference type="ARBA" id="ARBA00022516"/>
    </source>
</evidence>
<dbReference type="UniPathway" id="UPA00360"/>
<evidence type="ECO:0000256" key="9">
    <source>
        <dbReference type="NCBIfam" id="TIGR00517"/>
    </source>
</evidence>
<keyword evidence="1 8" id="KW-0596">Phosphopantetheine</keyword>
<keyword evidence="2 8" id="KW-0444">Lipid biosynthesis</keyword>
<evidence type="ECO:0000256" key="10">
    <source>
        <dbReference type="RuleBase" id="RU003545"/>
    </source>
</evidence>
<dbReference type="InterPro" id="IPR036736">
    <property type="entry name" value="ACP-like_sf"/>
</dbReference>
<dbReference type="NCBIfam" id="TIGR00517">
    <property type="entry name" value="acyl_carrier"/>
    <property type="match status" value="1"/>
</dbReference>
<evidence type="ECO:0000256" key="7">
    <source>
        <dbReference type="ARBA" id="ARBA00024328"/>
    </source>
</evidence>
<dbReference type="GO" id="GO:0005737">
    <property type="term" value="C:cytoplasm"/>
    <property type="evidence" value="ECO:0007669"/>
    <property type="project" value="UniProtKB-SubCell"/>
</dbReference>
<gene>
    <name evidence="8" type="primary">acpP</name>
    <name evidence="12" type="ORF">WJ35_04245</name>
</gene>
<proteinExistence type="inferred from homology"/>
<reference evidence="12 13" key="1">
    <citation type="submission" date="2015-12" db="EMBL/GenBank/DDBJ databases">
        <title>Diversity of Burkholderia near neighbor genomes.</title>
        <authorList>
            <person name="Sahl J."/>
            <person name="Wagner D."/>
            <person name="Keim P."/>
        </authorList>
    </citation>
    <scope>NUCLEOTIDE SEQUENCE [LARGE SCALE GENOMIC DNA]</scope>
    <source>
        <strain evidence="12 13">MSMB0783</strain>
    </source>
</reference>
<dbReference type="EMBL" id="CP013420">
    <property type="protein sequence ID" value="AOJ74362.1"/>
    <property type="molecule type" value="Genomic_DNA"/>
</dbReference>
<keyword evidence="5 8" id="KW-0443">Lipid metabolism</keyword>
<feature type="modified residue" description="O-(pantetheine 4'-phosphoryl)serine" evidence="8">
    <location>
        <position position="43"/>
    </location>
</feature>
<comment type="pathway">
    <text evidence="8 10">Lipid metabolism; fatty acid biosynthesis.</text>
</comment>
<comment type="similarity">
    <text evidence="8">Belongs to the acyl carrier protein (ACP) family.</text>
</comment>
<name>A0A1B4LB49_9BURK</name>
<dbReference type="Gene3D" id="1.10.1200.10">
    <property type="entry name" value="ACP-like"/>
    <property type="match status" value="1"/>
</dbReference>
<accession>A0A1B4LB49</accession>
<dbReference type="GO" id="GO:0016020">
    <property type="term" value="C:membrane"/>
    <property type="evidence" value="ECO:0007669"/>
    <property type="project" value="GOC"/>
</dbReference>
<dbReference type="PANTHER" id="PTHR20863">
    <property type="entry name" value="ACYL CARRIER PROTEIN"/>
    <property type="match status" value="1"/>
</dbReference>